<dbReference type="Pfam" id="PF08576">
    <property type="entry name" value="DUF1764"/>
    <property type="match status" value="1"/>
</dbReference>
<dbReference type="VEuPathDB" id="TriTrypDB:LdCL_350029000"/>
<evidence type="ECO:0000256" key="1">
    <source>
        <dbReference type="SAM" id="MobiDB-lite"/>
    </source>
</evidence>
<reference evidence="2 3" key="1">
    <citation type="journal article" date="2018" name="Sci. Rep.">
        <title>A complete Leishmania donovani reference genome identifies novel genetic variations associated with virulence.</title>
        <authorList>
            <person name="Lypaczewski P."/>
            <person name="Hoshizaki J."/>
            <person name="Zhang W.-W."/>
            <person name="McCall L.-I."/>
            <person name="Torcivia-Rodriguez J."/>
            <person name="Simonyan V."/>
            <person name="Kaur A."/>
            <person name="Dewar K."/>
            <person name="Matlashewski G."/>
        </authorList>
    </citation>
    <scope>NUCLEOTIDE SEQUENCE [LARGE SCALE GENOMIC DNA]</scope>
    <source>
        <strain evidence="2 3">LdCL</strain>
    </source>
</reference>
<dbReference type="VEuPathDB" id="TriTrypDB:LdBPK_352410.1"/>
<evidence type="ECO:0000313" key="2">
    <source>
        <dbReference type="EMBL" id="AYU83040.1"/>
    </source>
</evidence>
<dbReference type="AlphaFoldDB" id="A0A3S7X9A2"/>
<keyword evidence="3" id="KW-1185">Reference proteome</keyword>
<dbReference type="EMBL" id="CP029534">
    <property type="protein sequence ID" value="AYU83040.1"/>
    <property type="molecule type" value="Genomic_DNA"/>
</dbReference>
<dbReference type="PANTHER" id="PTHR34066:SF1">
    <property type="entry name" value="DUF1764 FAMILY PROTEIN"/>
    <property type="match status" value="1"/>
</dbReference>
<proteinExistence type="predicted"/>
<gene>
    <name evidence="2" type="ORF">LdCL_350029000</name>
</gene>
<dbReference type="InterPro" id="IPR013885">
    <property type="entry name" value="DUF1764_euk"/>
</dbReference>
<dbReference type="Proteomes" id="UP000274082">
    <property type="component" value="Chromosome 35"/>
</dbReference>
<accession>A0A3S7X9A2</accession>
<organism evidence="2 3">
    <name type="scientific">Leishmania donovani</name>
    <dbReference type="NCBI Taxonomy" id="5661"/>
    <lineage>
        <taxon>Eukaryota</taxon>
        <taxon>Discoba</taxon>
        <taxon>Euglenozoa</taxon>
        <taxon>Kinetoplastea</taxon>
        <taxon>Metakinetoplastina</taxon>
        <taxon>Trypanosomatida</taxon>
        <taxon>Trypanosomatidae</taxon>
        <taxon>Leishmaniinae</taxon>
        <taxon>Leishmania</taxon>
    </lineage>
</organism>
<sequence length="199" mass="20990">MKSKQAPRASAKQTPSVSRKKDHTTNKVIAMSTASPSTSDLDEVASLFNTIKQTKAQKYGNAAAAQPPSLQRGAGGASVEAHNIKRSSTGAGAPPPSSSPGAQAKPVHDGLYHAPEKSVQMSDNQFFSGTWLREDRTVAPTATTSSAVPSTASPEASEKLLRREGVHRIVSIQELSKMLSHNARAGTTPNCPFDCDCCF</sequence>
<dbReference type="OrthoDB" id="266701at2759"/>
<name>A0A3S7X9A2_LEIDO</name>
<feature type="region of interest" description="Disordered" evidence="1">
    <location>
        <begin position="57"/>
        <end position="108"/>
    </location>
</feature>
<dbReference type="PANTHER" id="PTHR34066">
    <property type="entry name" value="GROWTH FACTOR 2"/>
    <property type="match status" value="1"/>
</dbReference>
<feature type="region of interest" description="Disordered" evidence="1">
    <location>
        <begin position="1"/>
        <end position="41"/>
    </location>
</feature>
<protein>
    <submittedName>
        <fullName evidence="2">Uncharacterized protein</fullName>
    </submittedName>
</protein>
<evidence type="ECO:0000313" key="3">
    <source>
        <dbReference type="Proteomes" id="UP000274082"/>
    </source>
</evidence>